<dbReference type="Gene3D" id="3.40.50.300">
    <property type="entry name" value="P-loop containing nucleotide triphosphate hydrolases"/>
    <property type="match status" value="2"/>
</dbReference>
<dbReference type="GO" id="GO:0016887">
    <property type="term" value="F:ATP hydrolysis activity"/>
    <property type="evidence" value="ECO:0007669"/>
    <property type="project" value="InterPro"/>
</dbReference>
<keyword evidence="2" id="KW-0677">Repeat</keyword>
<dbReference type="InterPro" id="IPR050107">
    <property type="entry name" value="ABC_carbohydrate_import_ATPase"/>
</dbReference>
<dbReference type="OrthoDB" id="39350at2"/>
<dbReference type="STRING" id="469383.Cwoe_1264"/>
<proteinExistence type="predicted"/>
<keyword evidence="1" id="KW-0813">Transport</keyword>
<keyword evidence="4" id="KW-0067">ATP-binding</keyword>
<dbReference type="PROSITE" id="PS50893">
    <property type="entry name" value="ABC_TRANSPORTER_2"/>
    <property type="match status" value="2"/>
</dbReference>
<dbReference type="GO" id="GO:0005524">
    <property type="term" value="F:ATP binding"/>
    <property type="evidence" value="ECO:0007669"/>
    <property type="project" value="UniProtKB-KW"/>
</dbReference>
<evidence type="ECO:0000256" key="1">
    <source>
        <dbReference type="ARBA" id="ARBA00022448"/>
    </source>
</evidence>
<dbReference type="RefSeq" id="WP_012932744.1">
    <property type="nucleotide sequence ID" value="NC_013739.1"/>
</dbReference>
<evidence type="ECO:0000259" key="5">
    <source>
        <dbReference type="PROSITE" id="PS50893"/>
    </source>
</evidence>
<feature type="domain" description="ABC transporter" evidence="5">
    <location>
        <begin position="262"/>
        <end position="508"/>
    </location>
</feature>
<dbReference type="Pfam" id="PF00005">
    <property type="entry name" value="ABC_tran"/>
    <property type="match status" value="2"/>
</dbReference>
<dbReference type="SMART" id="SM00382">
    <property type="entry name" value="AAA"/>
    <property type="match status" value="2"/>
</dbReference>
<dbReference type="Proteomes" id="UP000008229">
    <property type="component" value="Chromosome"/>
</dbReference>
<dbReference type="eggNOG" id="COG1129">
    <property type="taxonomic scope" value="Bacteria"/>
</dbReference>
<dbReference type="InterPro" id="IPR003593">
    <property type="entry name" value="AAA+_ATPase"/>
</dbReference>
<reference evidence="7" key="2">
    <citation type="submission" date="2010-01" db="EMBL/GenBank/DDBJ databases">
        <title>The complete genome of Conexibacter woesei DSM 14684.</title>
        <authorList>
            <consortium name="US DOE Joint Genome Institute (JGI-PGF)"/>
            <person name="Lucas S."/>
            <person name="Copeland A."/>
            <person name="Lapidus A."/>
            <person name="Glavina del Rio T."/>
            <person name="Dalin E."/>
            <person name="Tice H."/>
            <person name="Bruce D."/>
            <person name="Goodwin L."/>
            <person name="Pitluck S."/>
            <person name="Kyrpides N."/>
            <person name="Mavromatis K."/>
            <person name="Ivanova N."/>
            <person name="Mikhailova N."/>
            <person name="Chertkov O."/>
            <person name="Brettin T."/>
            <person name="Detter J.C."/>
            <person name="Han C."/>
            <person name="Larimer F."/>
            <person name="Land M."/>
            <person name="Hauser L."/>
            <person name="Markowitz V."/>
            <person name="Cheng J.-F."/>
            <person name="Hugenholtz P."/>
            <person name="Woyke T."/>
            <person name="Wu D."/>
            <person name="Pukall R."/>
            <person name="Steenblock K."/>
            <person name="Schneider S."/>
            <person name="Klenk H.-P."/>
            <person name="Eisen J.A."/>
        </authorList>
    </citation>
    <scope>NUCLEOTIDE SEQUENCE [LARGE SCALE GENOMIC DNA]</scope>
    <source>
        <strain evidence="7">DSM 14684 / CIP 108061 / JCM 11494 / NBRC 100937 / ID131577</strain>
    </source>
</reference>
<keyword evidence="7" id="KW-1185">Reference proteome</keyword>
<evidence type="ECO:0000313" key="7">
    <source>
        <dbReference type="Proteomes" id="UP000008229"/>
    </source>
</evidence>
<keyword evidence="3" id="KW-0547">Nucleotide-binding</keyword>
<dbReference type="PANTHER" id="PTHR43790">
    <property type="entry name" value="CARBOHYDRATE TRANSPORT ATP-BINDING PROTEIN MG119-RELATED"/>
    <property type="match status" value="1"/>
</dbReference>
<evidence type="ECO:0000256" key="2">
    <source>
        <dbReference type="ARBA" id="ARBA00022737"/>
    </source>
</evidence>
<organism evidence="6 7">
    <name type="scientific">Conexibacter woesei (strain DSM 14684 / CCUG 47730 / CIP 108061 / JCM 11494 / NBRC 100937 / ID131577)</name>
    <dbReference type="NCBI Taxonomy" id="469383"/>
    <lineage>
        <taxon>Bacteria</taxon>
        <taxon>Bacillati</taxon>
        <taxon>Actinomycetota</taxon>
        <taxon>Thermoleophilia</taxon>
        <taxon>Solirubrobacterales</taxon>
        <taxon>Conexibacteraceae</taxon>
        <taxon>Conexibacter</taxon>
    </lineage>
</organism>
<dbReference type="CDD" id="cd03216">
    <property type="entry name" value="ABC_Carb_Monos_I"/>
    <property type="match status" value="1"/>
</dbReference>
<dbReference type="InterPro" id="IPR027417">
    <property type="entry name" value="P-loop_NTPase"/>
</dbReference>
<dbReference type="PROSITE" id="PS00211">
    <property type="entry name" value="ABC_TRANSPORTER_1"/>
    <property type="match status" value="1"/>
</dbReference>
<feature type="domain" description="ABC transporter" evidence="5">
    <location>
        <begin position="7"/>
        <end position="245"/>
    </location>
</feature>
<dbReference type="AlphaFoldDB" id="D3FEL9"/>
<dbReference type="CDD" id="cd03215">
    <property type="entry name" value="ABC_Carb_Monos_II"/>
    <property type="match status" value="1"/>
</dbReference>
<dbReference type="InterPro" id="IPR003439">
    <property type="entry name" value="ABC_transporter-like_ATP-bd"/>
</dbReference>
<reference evidence="6 7" key="1">
    <citation type="journal article" date="2010" name="Stand. Genomic Sci.">
        <title>Complete genome sequence of Conexibacter woesei type strain (ID131577).</title>
        <authorList>
            <person name="Pukall R."/>
            <person name="Lapidus A."/>
            <person name="Glavina Del Rio T."/>
            <person name="Copeland A."/>
            <person name="Tice H."/>
            <person name="Cheng J.-F."/>
            <person name="Lucas S."/>
            <person name="Chen F."/>
            <person name="Nolan M."/>
            <person name="Bruce D."/>
            <person name="Goodwin L."/>
            <person name="Pitluck S."/>
            <person name="Mavromatis K."/>
            <person name="Ivanova N."/>
            <person name="Ovchinnikova G."/>
            <person name="Pati A."/>
            <person name="Chen A."/>
            <person name="Palaniappan K."/>
            <person name="Land M."/>
            <person name="Hauser L."/>
            <person name="Chang Y.-J."/>
            <person name="Jeffries C.D."/>
            <person name="Chain P."/>
            <person name="Meincke L."/>
            <person name="Sims D."/>
            <person name="Brettin T."/>
            <person name="Detter J.C."/>
            <person name="Rohde M."/>
            <person name="Goeker M."/>
            <person name="Bristow J."/>
            <person name="Eisen J.A."/>
            <person name="Markowitz V."/>
            <person name="Kyrpides N.C."/>
            <person name="Klenk H.-P."/>
            <person name="Hugenholtz P."/>
        </authorList>
    </citation>
    <scope>NUCLEOTIDE SEQUENCE [LARGE SCALE GENOMIC DNA]</scope>
    <source>
        <strain evidence="7">DSM 14684 / CIP 108061 / JCM 11494 / NBRC 100937 / ID131577</strain>
    </source>
</reference>
<accession>D3FEL9</accession>
<sequence length="514" mass="54143">MTERIALRTENLTKRYGGVVALAGVDVSIRPGEVTALLGENGAGKSTFVACCSGARAPDDGAIHLDGVEQRFRSPHAAAAAGVAVVHQEPQMLEDQTVAQNVNVAMLAGGGRQVLSRTRVEALAGDQLASLGLAHALDPAQPIRRLSGAQRQLVEIARALVIEPKVLFLDEPNASLGDEETELLFGVVGRLRSRGVAVVLISHRLRDVYRIAERVVIMRDGSKVADGSVDEYPIDAAIGLMGGRPRRRDAAAVPAAACESPRRAEPVPEPVLELRGISGRGFSDVDLVIRPGEIVGMAGLVGAGRTEIAHGVIGAAPLRGGEVLVEGVPRRLRSPGDAIRHGIVYVAEDRKDAVFYDKSIAFNVRASLLGPRRVGSGRPRERAVGRLVATLAGRLSVKAPSLEADAASLSGGNQQKLLFARAVSVEPKLLILDEPTHGVDIGTRHEIHGLIRQLAADGMAVWVISSELDEILDLATRIVVVRLGRIETEVTAGHDPIPILAAAMGAATADQGTS</sequence>
<dbReference type="InterPro" id="IPR017871">
    <property type="entry name" value="ABC_transporter-like_CS"/>
</dbReference>
<dbReference type="KEGG" id="cwo:Cwoe_1264"/>
<evidence type="ECO:0000256" key="3">
    <source>
        <dbReference type="ARBA" id="ARBA00022741"/>
    </source>
</evidence>
<protein>
    <submittedName>
        <fullName evidence="6">ABC transporter related protein</fullName>
    </submittedName>
</protein>
<dbReference type="SUPFAM" id="SSF52540">
    <property type="entry name" value="P-loop containing nucleoside triphosphate hydrolases"/>
    <property type="match status" value="2"/>
</dbReference>
<dbReference type="PANTHER" id="PTHR43790:SF9">
    <property type="entry name" value="GALACTOFURANOSE TRANSPORTER ATP-BINDING PROTEIN YTFR"/>
    <property type="match status" value="1"/>
</dbReference>
<gene>
    <name evidence="6" type="ordered locus">Cwoe_1264</name>
</gene>
<dbReference type="HOGENOM" id="CLU_000604_92_3_11"/>
<evidence type="ECO:0000313" key="6">
    <source>
        <dbReference type="EMBL" id="ADB49693.1"/>
    </source>
</evidence>
<evidence type="ECO:0000256" key="4">
    <source>
        <dbReference type="ARBA" id="ARBA00022840"/>
    </source>
</evidence>
<name>D3FEL9_CONWI</name>
<dbReference type="EMBL" id="CP001854">
    <property type="protein sequence ID" value="ADB49693.1"/>
    <property type="molecule type" value="Genomic_DNA"/>
</dbReference>